<keyword evidence="4" id="KW-0813">Transport</keyword>
<feature type="transmembrane region" description="Helical" evidence="12">
    <location>
        <begin position="46"/>
        <end position="65"/>
    </location>
</feature>
<protein>
    <recommendedName>
        <fullName evidence="10">Cytochrome b6-f complex subunit PetN</fullName>
    </recommendedName>
    <alternativeName>
        <fullName evidence="11">Cytochrome b6-f complex subunit VIII</fullName>
    </alternativeName>
</protein>
<dbReference type="GO" id="GO:0016020">
    <property type="term" value="C:membrane"/>
    <property type="evidence" value="ECO:0007669"/>
    <property type="project" value="UniProtKB-SubCell"/>
</dbReference>
<comment type="caution">
    <text evidence="13">The sequence shown here is derived from an EMBL/GenBank/DDBJ whole genome shotgun (WGS) entry which is preliminary data.</text>
</comment>
<evidence type="ECO:0000256" key="9">
    <source>
        <dbReference type="ARBA" id="ARBA00025834"/>
    </source>
</evidence>
<dbReference type="HAMAP" id="MF_00395">
    <property type="entry name" value="Cytb6_f_PetN"/>
    <property type="match status" value="1"/>
</dbReference>
<gene>
    <name evidence="13" type="ORF">WJX74_001149</name>
</gene>
<dbReference type="InterPro" id="IPR036143">
    <property type="entry name" value="Cytochr_b6-f_cplx_su8_sf"/>
</dbReference>
<dbReference type="GO" id="GO:0009512">
    <property type="term" value="C:cytochrome b6f complex"/>
    <property type="evidence" value="ECO:0007669"/>
    <property type="project" value="InterPro"/>
</dbReference>
<comment type="subunit">
    <text evidence="9">The 4 large subunits of the cytochrome b6-f complex are cytochrome b6, subunit IV (17 kDa polypeptide, PetD), cytochrome f and the Rieske protein, while the 4 small subunits are PetG, PetL, PetM and PetN. The complex functions as a dimer.</text>
</comment>
<keyword evidence="14" id="KW-1185">Reference proteome</keyword>
<comment type="similarity">
    <text evidence="3">Belongs to the PetN family.</text>
</comment>
<reference evidence="13 14" key="1">
    <citation type="journal article" date="2024" name="Nat. Commun.">
        <title>Phylogenomics reveals the evolutionary origins of lichenization in chlorophyte algae.</title>
        <authorList>
            <person name="Puginier C."/>
            <person name="Libourel C."/>
            <person name="Otte J."/>
            <person name="Skaloud P."/>
            <person name="Haon M."/>
            <person name="Grisel S."/>
            <person name="Petersen M."/>
            <person name="Berrin J.G."/>
            <person name="Delaux P.M."/>
            <person name="Dal Grande F."/>
            <person name="Keller J."/>
        </authorList>
    </citation>
    <scope>NUCLEOTIDE SEQUENCE [LARGE SCALE GENOMIC DNA]</scope>
    <source>
        <strain evidence="13 14">SAG 2145</strain>
    </source>
</reference>
<dbReference type="EMBL" id="JALJOS010000004">
    <property type="protein sequence ID" value="KAK9839962.1"/>
    <property type="molecule type" value="Genomic_DNA"/>
</dbReference>
<dbReference type="InterPro" id="IPR005497">
    <property type="entry name" value="Cytochrome_b6-f_cplx_su8"/>
</dbReference>
<evidence type="ECO:0000256" key="12">
    <source>
        <dbReference type="SAM" id="Phobius"/>
    </source>
</evidence>
<evidence type="ECO:0000256" key="2">
    <source>
        <dbReference type="ARBA" id="ARBA00004167"/>
    </source>
</evidence>
<dbReference type="GO" id="GO:0017004">
    <property type="term" value="P:cytochrome complex assembly"/>
    <property type="evidence" value="ECO:0007669"/>
    <property type="project" value="InterPro"/>
</dbReference>
<organism evidence="13 14">
    <name type="scientific">Apatococcus lobatus</name>
    <dbReference type="NCBI Taxonomy" id="904363"/>
    <lineage>
        <taxon>Eukaryota</taxon>
        <taxon>Viridiplantae</taxon>
        <taxon>Chlorophyta</taxon>
        <taxon>core chlorophytes</taxon>
        <taxon>Trebouxiophyceae</taxon>
        <taxon>Chlorellales</taxon>
        <taxon>Chlorellaceae</taxon>
        <taxon>Apatococcus</taxon>
    </lineage>
</organism>
<evidence type="ECO:0000256" key="1">
    <source>
        <dbReference type="ARBA" id="ARBA00003068"/>
    </source>
</evidence>
<evidence type="ECO:0000313" key="13">
    <source>
        <dbReference type="EMBL" id="KAK9839962.1"/>
    </source>
</evidence>
<feature type="transmembrane region" description="Helical" evidence="12">
    <location>
        <begin position="77"/>
        <end position="99"/>
    </location>
</feature>
<proteinExistence type="inferred from homology"/>
<accession>A0AAW1S287</accession>
<dbReference type="Proteomes" id="UP001438707">
    <property type="component" value="Unassembled WGS sequence"/>
</dbReference>
<evidence type="ECO:0000256" key="6">
    <source>
        <dbReference type="ARBA" id="ARBA00022982"/>
    </source>
</evidence>
<evidence type="ECO:0000256" key="5">
    <source>
        <dbReference type="ARBA" id="ARBA00022692"/>
    </source>
</evidence>
<dbReference type="Pfam" id="PF03742">
    <property type="entry name" value="PetN"/>
    <property type="match status" value="1"/>
</dbReference>
<evidence type="ECO:0000256" key="10">
    <source>
        <dbReference type="ARBA" id="ARBA00031459"/>
    </source>
</evidence>
<dbReference type="AlphaFoldDB" id="A0AAW1S287"/>
<dbReference type="SUPFAM" id="SSF103451">
    <property type="entry name" value="PetN subunit of the cytochrome b6f complex"/>
    <property type="match status" value="1"/>
</dbReference>
<evidence type="ECO:0000313" key="14">
    <source>
        <dbReference type="Proteomes" id="UP001438707"/>
    </source>
</evidence>
<sequence length="104" mass="10698">MTGQRLSVSQSALPALPVRPSTSRRQLCVRAAAQSQRSEVAAVKPLAVAGLVATTMAAAPAAQAAMEVMAVAEGEPFIVNVGWAVLCASFTFSLSLVVWGRSGL</sequence>
<evidence type="ECO:0000256" key="4">
    <source>
        <dbReference type="ARBA" id="ARBA00022448"/>
    </source>
</evidence>
<keyword evidence="6" id="KW-0249">Electron transport</keyword>
<comment type="subcellular location">
    <subcellularLocation>
        <location evidence="2">Membrane</location>
        <topology evidence="2">Single-pass membrane protein</topology>
    </subcellularLocation>
</comment>
<evidence type="ECO:0000256" key="11">
    <source>
        <dbReference type="ARBA" id="ARBA00031982"/>
    </source>
</evidence>
<evidence type="ECO:0000256" key="7">
    <source>
        <dbReference type="ARBA" id="ARBA00022989"/>
    </source>
</evidence>
<evidence type="ECO:0000256" key="8">
    <source>
        <dbReference type="ARBA" id="ARBA00023136"/>
    </source>
</evidence>
<name>A0AAW1S287_9CHLO</name>
<keyword evidence="5 12" id="KW-0812">Transmembrane</keyword>
<keyword evidence="7 12" id="KW-1133">Transmembrane helix</keyword>
<comment type="function">
    <text evidence="1">Component of the cytochrome b6-f complex, which mediates electron transfer between photosystem II (PSII) and photosystem I (PSI), cyclic electron flow around PSI, and state transitions.</text>
</comment>
<keyword evidence="8 12" id="KW-0472">Membrane</keyword>
<evidence type="ECO:0000256" key="3">
    <source>
        <dbReference type="ARBA" id="ARBA00010969"/>
    </source>
</evidence>